<dbReference type="PROSITE" id="PS51477">
    <property type="entry name" value="PAH"/>
    <property type="match status" value="1"/>
</dbReference>
<dbReference type="SUPFAM" id="SSF47762">
    <property type="entry name" value="PAH2 domain"/>
    <property type="match status" value="1"/>
</dbReference>
<evidence type="ECO:0000256" key="4">
    <source>
        <dbReference type="PROSITE-ProRule" id="PRU00810"/>
    </source>
</evidence>
<accession>A0ABD2K317</accession>
<evidence type="ECO:0000256" key="2">
    <source>
        <dbReference type="ARBA" id="ARBA00022491"/>
    </source>
</evidence>
<dbReference type="AlphaFoldDB" id="A0ABD2K317"/>
<comment type="caution">
    <text evidence="7">The sequence shown here is derived from an EMBL/GenBank/DDBJ whole genome shotgun (WGS) entry which is preliminary data.</text>
</comment>
<reference evidence="7 8" key="1">
    <citation type="submission" date="2024-10" db="EMBL/GenBank/DDBJ databases">
        <authorList>
            <person name="Kim D."/>
        </authorList>
    </citation>
    <scope>NUCLEOTIDE SEQUENCE [LARGE SCALE GENOMIC DNA]</scope>
    <source>
        <strain evidence="7">BH-2024</strain>
    </source>
</reference>
<dbReference type="InterPro" id="IPR036600">
    <property type="entry name" value="PAH_sf"/>
</dbReference>
<dbReference type="Pfam" id="PF02671">
    <property type="entry name" value="PAH"/>
    <property type="match status" value="1"/>
</dbReference>
<protein>
    <submittedName>
        <fullName evidence="7">Uncharacterized protein</fullName>
    </submittedName>
</protein>
<organism evidence="7 8">
    <name type="scientific">Heterodera trifolii</name>
    <dbReference type="NCBI Taxonomy" id="157864"/>
    <lineage>
        <taxon>Eukaryota</taxon>
        <taxon>Metazoa</taxon>
        <taxon>Ecdysozoa</taxon>
        <taxon>Nematoda</taxon>
        <taxon>Chromadorea</taxon>
        <taxon>Rhabditida</taxon>
        <taxon>Tylenchina</taxon>
        <taxon>Tylenchomorpha</taxon>
        <taxon>Tylenchoidea</taxon>
        <taxon>Heteroderidae</taxon>
        <taxon>Heteroderinae</taxon>
        <taxon>Heterodera</taxon>
    </lineage>
</organism>
<keyword evidence="3 4" id="KW-0539">Nucleus</keyword>
<dbReference type="InterPro" id="IPR003822">
    <property type="entry name" value="PAH"/>
</dbReference>
<keyword evidence="6" id="KW-0732">Signal</keyword>
<keyword evidence="8" id="KW-1185">Reference proteome</keyword>
<feature type="compositionally biased region" description="Polar residues" evidence="5">
    <location>
        <begin position="33"/>
        <end position="52"/>
    </location>
</feature>
<dbReference type="InterPro" id="IPR039774">
    <property type="entry name" value="Sin3-like"/>
</dbReference>
<dbReference type="Gene3D" id="1.20.1160.11">
    <property type="entry name" value="Paired amphipathic helix"/>
    <property type="match status" value="1"/>
</dbReference>
<dbReference type="Proteomes" id="UP001620626">
    <property type="component" value="Unassembled WGS sequence"/>
</dbReference>
<dbReference type="EMBL" id="JBICBT010000845">
    <property type="protein sequence ID" value="KAL3097271.1"/>
    <property type="molecule type" value="Genomic_DNA"/>
</dbReference>
<evidence type="ECO:0000256" key="5">
    <source>
        <dbReference type="SAM" id="MobiDB-lite"/>
    </source>
</evidence>
<dbReference type="PANTHER" id="PTHR12346">
    <property type="entry name" value="SIN3B-RELATED"/>
    <property type="match status" value="1"/>
</dbReference>
<evidence type="ECO:0000256" key="3">
    <source>
        <dbReference type="ARBA" id="ARBA00023242"/>
    </source>
</evidence>
<evidence type="ECO:0000256" key="1">
    <source>
        <dbReference type="ARBA" id="ARBA00004123"/>
    </source>
</evidence>
<feature type="region of interest" description="Disordered" evidence="5">
    <location>
        <begin position="33"/>
        <end position="63"/>
    </location>
</feature>
<name>A0ABD2K317_9BILA</name>
<evidence type="ECO:0000313" key="8">
    <source>
        <dbReference type="Proteomes" id="UP001620626"/>
    </source>
</evidence>
<sequence length="142" mass="16377">MMLNGIFCFCLVIVLLQLGISVPNEEGCSVAESSTLSTETDNDSVTKPINNFENEHLSPRKRKSPQFQDTVNYVNKIKVRFIDNKNVYKQFLDILKNHKNDKKELLWQIGQLFHGHGDLIDEFIDYLSAMDGNDQIRQKIDD</sequence>
<proteinExistence type="predicted"/>
<dbReference type="GO" id="GO:0005634">
    <property type="term" value="C:nucleus"/>
    <property type="evidence" value="ECO:0007669"/>
    <property type="project" value="UniProtKB-SubCell"/>
</dbReference>
<evidence type="ECO:0000313" key="7">
    <source>
        <dbReference type="EMBL" id="KAL3097271.1"/>
    </source>
</evidence>
<evidence type="ECO:0000256" key="6">
    <source>
        <dbReference type="SAM" id="SignalP"/>
    </source>
</evidence>
<feature type="chain" id="PRO_5044815411" evidence="6">
    <location>
        <begin position="22"/>
        <end position="142"/>
    </location>
</feature>
<comment type="subcellular location">
    <subcellularLocation>
        <location evidence="1 4">Nucleus</location>
    </subcellularLocation>
</comment>
<feature type="signal peptide" evidence="6">
    <location>
        <begin position="1"/>
        <end position="21"/>
    </location>
</feature>
<dbReference type="PANTHER" id="PTHR12346:SF0">
    <property type="entry name" value="SIN3A, ISOFORM G"/>
    <property type="match status" value="1"/>
</dbReference>
<gene>
    <name evidence="7" type="ORF">niasHT_029815</name>
</gene>
<keyword evidence="2" id="KW-0678">Repressor</keyword>